<dbReference type="GO" id="GO:0006281">
    <property type="term" value="P:DNA repair"/>
    <property type="evidence" value="ECO:0007669"/>
    <property type="project" value="TreeGrafter"/>
</dbReference>
<reference evidence="2 3" key="1">
    <citation type="submission" date="2016-07" db="EMBL/GenBank/DDBJ databases">
        <title>Pervasive Adenine N6-methylation of Active Genes in Fungi.</title>
        <authorList>
            <consortium name="DOE Joint Genome Institute"/>
            <person name="Mondo S.J."/>
            <person name="Dannebaum R.O."/>
            <person name="Kuo R.C."/>
            <person name="Labutti K."/>
            <person name="Haridas S."/>
            <person name="Kuo A."/>
            <person name="Salamov A."/>
            <person name="Ahrendt S.R."/>
            <person name="Lipzen A."/>
            <person name="Sullivan W."/>
            <person name="Andreopoulos W.B."/>
            <person name="Clum A."/>
            <person name="Lindquist E."/>
            <person name="Daum C."/>
            <person name="Ramamoorthy G.K."/>
            <person name="Gryganskyi A."/>
            <person name="Culley D."/>
            <person name="Magnuson J.K."/>
            <person name="James T.Y."/>
            <person name="O'Malley M.A."/>
            <person name="Stajich J.E."/>
            <person name="Spatafora J.W."/>
            <person name="Visel A."/>
            <person name="Grigoriev I.V."/>
        </authorList>
    </citation>
    <scope>NUCLEOTIDE SEQUENCE [LARGE SCALE GENOMIC DNA]</scope>
    <source>
        <strain evidence="2 3">CBS 931.73</strain>
    </source>
</reference>
<dbReference type="FunCoup" id="A0A1Y1Y545">
    <property type="interactions" value="184"/>
</dbReference>
<dbReference type="InterPro" id="IPR036412">
    <property type="entry name" value="HAD-like_sf"/>
</dbReference>
<dbReference type="AlphaFoldDB" id="A0A1Y1Y545"/>
<organism evidence="2 3">
    <name type="scientific">Basidiobolus meristosporus CBS 931.73</name>
    <dbReference type="NCBI Taxonomy" id="1314790"/>
    <lineage>
        <taxon>Eukaryota</taxon>
        <taxon>Fungi</taxon>
        <taxon>Fungi incertae sedis</taxon>
        <taxon>Zoopagomycota</taxon>
        <taxon>Entomophthoromycotina</taxon>
        <taxon>Basidiobolomycetes</taxon>
        <taxon>Basidiobolales</taxon>
        <taxon>Basidiobolaceae</taxon>
        <taxon>Basidiobolus</taxon>
    </lineage>
</organism>
<feature type="non-terminal residue" evidence="2">
    <location>
        <position position="435"/>
    </location>
</feature>
<evidence type="ECO:0000313" key="3">
    <source>
        <dbReference type="Proteomes" id="UP000193498"/>
    </source>
</evidence>
<dbReference type="NCBIfam" id="TIGR01662">
    <property type="entry name" value="HAD-SF-IIIA"/>
    <property type="match status" value="1"/>
</dbReference>
<comment type="caution">
    <text evidence="2">The sequence shown here is derived from an EMBL/GenBank/DDBJ whole genome shotgun (WGS) entry which is preliminary data.</text>
</comment>
<dbReference type="GO" id="GO:0046404">
    <property type="term" value="F:ATP-dependent polydeoxyribonucleotide 5'-hydroxyl-kinase activity"/>
    <property type="evidence" value="ECO:0007669"/>
    <property type="project" value="TreeGrafter"/>
</dbReference>
<dbReference type="SUPFAM" id="SSF56784">
    <property type="entry name" value="HAD-like"/>
    <property type="match status" value="1"/>
</dbReference>
<proteinExistence type="predicted"/>
<keyword evidence="3" id="KW-1185">Reference proteome</keyword>
<dbReference type="STRING" id="1314790.A0A1Y1Y545"/>
<dbReference type="EMBL" id="MCFE01000246">
    <property type="protein sequence ID" value="ORX93117.1"/>
    <property type="molecule type" value="Genomic_DNA"/>
</dbReference>
<dbReference type="InterPro" id="IPR027417">
    <property type="entry name" value="P-loop_NTPase"/>
</dbReference>
<dbReference type="CDD" id="cd01625">
    <property type="entry name" value="HAD_PNP"/>
    <property type="match status" value="1"/>
</dbReference>
<dbReference type="OrthoDB" id="19045at2759"/>
<dbReference type="Proteomes" id="UP000193498">
    <property type="component" value="Unassembled WGS sequence"/>
</dbReference>
<dbReference type="NCBIfam" id="TIGR01664">
    <property type="entry name" value="DNA-3'-Pase"/>
    <property type="match status" value="1"/>
</dbReference>
<dbReference type="GO" id="GO:0046403">
    <property type="term" value="F:polynucleotide 3'-phosphatase activity"/>
    <property type="evidence" value="ECO:0007669"/>
    <property type="project" value="TreeGrafter"/>
</dbReference>
<dbReference type="Gene3D" id="3.40.50.1000">
    <property type="entry name" value="HAD superfamily/HAD-like"/>
    <property type="match status" value="1"/>
</dbReference>
<dbReference type="FunFam" id="3.40.50.300:FF:000737">
    <property type="entry name" value="Bifunctional polynucleotide phosphatase/kinase"/>
    <property type="match status" value="1"/>
</dbReference>
<name>A0A1Y1Y545_9FUNG</name>
<dbReference type="InParanoid" id="A0A1Y1Y545"/>
<gene>
    <name evidence="2" type="ORF">K493DRAFT_262759</name>
</gene>
<dbReference type="FunFam" id="3.40.50.1000:FF:000078">
    <property type="entry name" value="Bifunctional polynucleotide phosphatase/kinase"/>
    <property type="match status" value="1"/>
</dbReference>
<dbReference type="GO" id="GO:0003690">
    <property type="term" value="F:double-stranded DNA binding"/>
    <property type="evidence" value="ECO:0007669"/>
    <property type="project" value="TreeGrafter"/>
</dbReference>
<accession>A0A1Y1Y545</accession>
<dbReference type="InterPro" id="IPR006551">
    <property type="entry name" value="Polynucleotide_phosphatase"/>
</dbReference>
<dbReference type="InterPro" id="IPR023214">
    <property type="entry name" value="HAD_sf"/>
</dbReference>
<protein>
    <submittedName>
        <fullName evidence="2">PNK3P-domain-containing protein</fullName>
    </submittedName>
</protein>
<feature type="region of interest" description="Disordered" evidence="1">
    <location>
        <begin position="1"/>
        <end position="49"/>
    </location>
</feature>
<evidence type="ECO:0000313" key="2">
    <source>
        <dbReference type="EMBL" id="ORX93117.1"/>
    </source>
</evidence>
<dbReference type="PANTHER" id="PTHR12083">
    <property type="entry name" value="BIFUNCTIONAL POLYNUCLEOTIDE PHOSPHATASE/KINASE"/>
    <property type="match status" value="1"/>
</dbReference>
<dbReference type="PANTHER" id="PTHR12083:SF9">
    <property type="entry name" value="BIFUNCTIONAL POLYNUCLEOTIDE PHOSPHATASE_KINASE"/>
    <property type="match status" value="1"/>
</dbReference>
<dbReference type="Pfam" id="PF13671">
    <property type="entry name" value="AAA_33"/>
    <property type="match status" value="1"/>
</dbReference>
<dbReference type="InterPro" id="IPR013954">
    <property type="entry name" value="PNK3P"/>
</dbReference>
<sequence>MSEESGTQRAAIKRKSTEEEVVTKDSKPSDKKVHPFFSKKQATDKTTKEPVTWKEHGTLLVGETEHVSGRDKIAAFDLDGTIITVKGKHVHPKNADDWRFLFDNIPKKLEELHQNGYKIVLFSNQGGLKPRNGKISPKRAMFMTKVQNIARNLEVPLQIFVSTAYDHYRKPLGGMWEHLATKANDGVEIDIQSSTYVGDAAGRPAGWKHGVKKDFSDSDRKFAANLNLEFHTPEEYFLGEASAPFSFGDFDPKSYPSDRELDLCRNVLSLMLTISWLVPSYESTLVPEDREQEIVIFVGHPASGKTTFAKKHFVSKEYVHINQDTLHTREKCINACEKAVSSKSSVVIDNTNPDKATRAHYIKIAQRYNIPIRCFRFLANEALAMHNNMFRALGGVGEPRPVLPDLAFKTFSSRLQEPQLEEGFASIEAIHFIPE</sequence>
<dbReference type="SUPFAM" id="SSF52540">
    <property type="entry name" value="P-loop containing nucleoside triphosphate hydrolases"/>
    <property type="match status" value="1"/>
</dbReference>
<feature type="compositionally biased region" description="Basic and acidic residues" evidence="1">
    <location>
        <begin position="15"/>
        <end position="33"/>
    </location>
</feature>
<dbReference type="Gene3D" id="3.40.50.300">
    <property type="entry name" value="P-loop containing nucleotide triphosphate hydrolases"/>
    <property type="match status" value="1"/>
</dbReference>
<dbReference type="InterPro" id="IPR006549">
    <property type="entry name" value="HAD-SF_hydro_IIIA"/>
</dbReference>
<dbReference type="Pfam" id="PF08645">
    <property type="entry name" value="PNK3P"/>
    <property type="match status" value="1"/>
</dbReference>
<evidence type="ECO:0000256" key="1">
    <source>
        <dbReference type="SAM" id="MobiDB-lite"/>
    </source>
</evidence>